<evidence type="ECO:0000313" key="2">
    <source>
        <dbReference type="Proteomes" id="UP001211689"/>
    </source>
</evidence>
<proteinExistence type="predicted"/>
<sequence length="165" mass="18267">MATLEFHFKSQNSWNMGPACGSDLVPSTNPAPATTAGIYIIHNSTENSTYVGYADNCYNRWQSRYEVFHAMGIKKSYGKGILCAYCLPTMDVGSMFLEGYNNCEHALIRAVVNGLLGVTQNTNTQLANTPFINKSITMLRVLLPTDPWGKLLGARQVALHKSQHY</sequence>
<reference evidence="1 2" key="1">
    <citation type="submission" date="2022-07" db="EMBL/GenBank/DDBJ databases">
        <title>Genome Analysis of Selected Gammaproteobacteria from Nigerian Food snails.</title>
        <authorList>
            <person name="Okafor A.C."/>
        </authorList>
    </citation>
    <scope>NUCLEOTIDE SEQUENCE [LARGE SCALE GENOMIC DNA]</scope>
    <source>
        <strain evidence="1 2">Awg 2</strain>
    </source>
</reference>
<accession>A0ABT4YCE5</accession>
<dbReference type="InterPro" id="IPR035901">
    <property type="entry name" value="GIY-YIG_endonuc_sf"/>
</dbReference>
<protein>
    <submittedName>
        <fullName evidence="1">GIY-YIG nuclease family protein</fullName>
    </submittedName>
</protein>
<dbReference type="RefSeq" id="WP_190831980.1">
    <property type="nucleotide sequence ID" value="NZ_JANEWF010000053.1"/>
</dbReference>
<comment type="caution">
    <text evidence="1">The sequence shown here is derived from an EMBL/GenBank/DDBJ whole genome shotgun (WGS) entry which is preliminary data.</text>
</comment>
<evidence type="ECO:0000313" key="1">
    <source>
        <dbReference type="EMBL" id="MDA8486575.1"/>
    </source>
</evidence>
<name>A0ABT4YCE5_METRE</name>
<gene>
    <name evidence="1" type="ORF">NNO07_26200</name>
</gene>
<keyword evidence="2" id="KW-1185">Reference proteome</keyword>
<dbReference type="Proteomes" id="UP001211689">
    <property type="component" value="Unassembled WGS sequence"/>
</dbReference>
<organism evidence="1 2">
    <name type="scientific">Metapseudomonas resinovorans</name>
    <name type="common">Pseudomonas resinovorans</name>
    <dbReference type="NCBI Taxonomy" id="53412"/>
    <lineage>
        <taxon>Bacteria</taxon>
        <taxon>Pseudomonadati</taxon>
        <taxon>Pseudomonadota</taxon>
        <taxon>Gammaproteobacteria</taxon>
        <taxon>Pseudomonadales</taxon>
        <taxon>Pseudomonadaceae</taxon>
        <taxon>Metapseudomonas</taxon>
    </lineage>
</organism>
<dbReference type="SUPFAM" id="SSF82771">
    <property type="entry name" value="GIY-YIG endonuclease"/>
    <property type="match status" value="1"/>
</dbReference>
<dbReference type="EMBL" id="JANEWF010000053">
    <property type="protein sequence ID" value="MDA8486575.1"/>
    <property type="molecule type" value="Genomic_DNA"/>
</dbReference>